<reference evidence="2" key="1">
    <citation type="submission" date="2020-01" db="EMBL/GenBank/DDBJ databases">
        <authorList>
            <consortium name="DOE Joint Genome Institute"/>
            <person name="Haridas S."/>
            <person name="Albert R."/>
            <person name="Binder M."/>
            <person name="Bloem J."/>
            <person name="Labutti K."/>
            <person name="Salamov A."/>
            <person name="Andreopoulos B."/>
            <person name="Baker S.E."/>
            <person name="Barry K."/>
            <person name="Bills G."/>
            <person name="Bluhm B.H."/>
            <person name="Cannon C."/>
            <person name="Castanera R."/>
            <person name="Culley D.E."/>
            <person name="Daum C."/>
            <person name="Ezra D."/>
            <person name="Gonzalez J.B."/>
            <person name="Henrissat B."/>
            <person name="Kuo A."/>
            <person name="Liang C."/>
            <person name="Lipzen A."/>
            <person name="Lutzoni F."/>
            <person name="Magnuson J."/>
            <person name="Mondo S."/>
            <person name="Nolan M."/>
            <person name="Ohm R."/>
            <person name="Pangilinan J."/>
            <person name="Park H.-J."/>
            <person name="Ramirez L."/>
            <person name="Alfaro M."/>
            <person name="Sun H."/>
            <person name="Tritt A."/>
            <person name="Yoshinaga Y."/>
            <person name="Zwiers L.-H."/>
            <person name="Turgeon B.G."/>
            <person name="Goodwin S.B."/>
            <person name="Spatafora J.W."/>
            <person name="Crous P.W."/>
            <person name="Grigoriev I.V."/>
        </authorList>
    </citation>
    <scope>NUCLEOTIDE SEQUENCE</scope>
    <source>
        <strain evidence="2">P77</strain>
    </source>
</reference>
<evidence type="ECO:0000313" key="2">
    <source>
        <dbReference type="EMBL" id="KAF1829076.1"/>
    </source>
</evidence>
<feature type="compositionally biased region" description="Polar residues" evidence="1">
    <location>
        <begin position="1"/>
        <end position="17"/>
    </location>
</feature>
<sequence>MESANQQRNRANITAASTPVAPPGEPGSWDYLPVELRIKVLSYRLVFKNSISPQVHRIRASASLLPLARTSKQMYQLATEVYYSKNQFTLETANFNLIRPGFYYPPARVARWIRHLIIKTVAAPMIFRDFAEMCRSWGGWRYLSAARAHLSDC</sequence>
<dbReference type="AlphaFoldDB" id="A0A6A5JZ96"/>
<dbReference type="Proteomes" id="UP000800040">
    <property type="component" value="Unassembled WGS sequence"/>
</dbReference>
<accession>A0A6A5JZ96</accession>
<dbReference type="EMBL" id="ML975469">
    <property type="protein sequence ID" value="KAF1829076.1"/>
    <property type="molecule type" value="Genomic_DNA"/>
</dbReference>
<name>A0A6A5JZ96_9PLEO</name>
<keyword evidence="3" id="KW-1185">Reference proteome</keyword>
<protein>
    <recommendedName>
        <fullName evidence="4">F-box domain-containing protein</fullName>
    </recommendedName>
</protein>
<evidence type="ECO:0000313" key="3">
    <source>
        <dbReference type="Proteomes" id="UP000800040"/>
    </source>
</evidence>
<feature type="region of interest" description="Disordered" evidence="1">
    <location>
        <begin position="1"/>
        <end position="22"/>
    </location>
</feature>
<gene>
    <name evidence="2" type="ORF">BDW02DRAFT_613103</name>
</gene>
<organism evidence="2 3">
    <name type="scientific">Decorospora gaudefroyi</name>
    <dbReference type="NCBI Taxonomy" id="184978"/>
    <lineage>
        <taxon>Eukaryota</taxon>
        <taxon>Fungi</taxon>
        <taxon>Dikarya</taxon>
        <taxon>Ascomycota</taxon>
        <taxon>Pezizomycotina</taxon>
        <taxon>Dothideomycetes</taxon>
        <taxon>Pleosporomycetidae</taxon>
        <taxon>Pleosporales</taxon>
        <taxon>Pleosporineae</taxon>
        <taxon>Pleosporaceae</taxon>
        <taxon>Decorospora</taxon>
    </lineage>
</organism>
<evidence type="ECO:0000256" key="1">
    <source>
        <dbReference type="SAM" id="MobiDB-lite"/>
    </source>
</evidence>
<dbReference type="OrthoDB" id="3801236at2759"/>
<evidence type="ECO:0008006" key="4">
    <source>
        <dbReference type="Google" id="ProtNLM"/>
    </source>
</evidence>
<proteinExistence type="predicted"/>